<keyword evidence="2" id="KW-0812">Transmembrane</keyword>
<accession>A0A8K0CUF0</accession>
<feature type="region of interest" description="Disordered" evidence="1">
    <location>
        <begin position="117"/>
        <end position="275"/>
    </location>
</feature>
<name>A0A8K0CUF0_IGNLU</name>
<proteinExistence type="predicted"/>
<evidence type="ECO:0000256" key="1">
    <source>
        <dbReference type="SAM" id="MobiDB-lite"/>
    </source>
</evidence>
<protein>
    <recommendedName>
        <fullName evidence="5">DDE-1 domain-containing protein</fullName>
    </recommendedName>
</protein>
<comment type="caution">
    <text evidence="3">The sequence shown here is derived from an EMBL/GenBank/DDBJ whole genome shotgun (WGS) entry which is preliminary data.</text>
</comment>
<keyword evidence="2" id="KW-0472">Membrane</keyword>
<keyword evidence="4" id="KW-1185">Reference proteome</keyword>
<feature type="compositionally biased region" description="Polar residues" evidence="1">
    <location>
        <begin position="135"/>
        <end position="148"/>
    </location>
</feature>
<sequence>IKRKKQVGQITSQERGELVTFVAIISAAGAAVPPVFVYPRLQNLEEYLGESHPNTAVAFGNSKGWMTTEISPKVIEHFINHVKPSKDKKMSSSKATGLWPVNSLIFSDTDFLPSSITNKSLNEENNPDEVLDSPVQENPQSSQPSTSKAIVEPDRIERNTPCIIKEKTPSPIPKSSEFQCPRLEDVRPFPKATFEEKKRKNRKSKSSIYTDTPEFINRQNTEVEKKEKICQGEKPVQRSLTKENKKRRQDSSSNESSVDVVVSNSSDDGESFQKEINIISPDDMFLKMILY</sequence>
<organism evidence="3 4">
    <name type="scientific">Ignelater luminosus</name>
    <name type="common">Cucubano</name>
    <name type="synonym">Pyrophorus luminosus</name>
    <dbReference type="NCBI Taxonomy" id="2038154"/>
    <lineage>
        <taxon>Eukaryota</taxon>
        <taxon>Metazoa</taxon>
        <taxon>Ecdysozoa</taxon>
        <taxon>Arthropoda</taxon>
        <taxon>Hexapoda</taxon>
        <taxon>Insecta</taxon>
        <taxon>Pterygota</taxon>
        <taxon>Neoptera</taxon>
        <taxon>Endopterygota</taxon>
        <taxon>Coleoptera</taxon>
        <taxon>Polyphaga</taxon>
        <taxon>Elateriformia</taxon>
        <taxon>Elateroidea</taxon>
        <taxon>Elateridae</taxon>
        <taxon>Agrypninae</taxon>
        <taxon>Pyrophorini</taxon>
        <taxon>Ignelater</taxon>
    </lineage>
</organism>
<feature type="compositionally biased region" description="Basic and acidic residues" evidence="1">
    <location>
        <begin position="182"/>
        <end position="198"/>
    </location>
</feature>
<dbReference type="AlphaFoldDB" id="A0A8K0CUF0"/>
<evidence type="ECO:0000313" key="3">
    <source>
        <dbReference type="EMBL" id="KAF2891461.1"/>
    </source>
</evidence>
<feature type="non-terminal residue" evidence="3">
    <location>
        <position position="291"/>
    </location>
</feature>
<dbReference type="OrthoDB" id="8187571at2759"/>
<gene>
    <name evidence="3" type="ORF">ILUMI_14712</name>
</gene>
<dbReference type="EMBL" id="VTPC01031402">
    <property type="protein sequence ID" value="KAF2891461.1"/>
    <property type="molecule type" value="Genomic_DNA"/>
</dbReference>
<evidence type="ECO:0000313" key="4">
    <source>
        <dbReference type="Proteomes" id="UP000801492"/>
    </source>
</evidence>
<evidence type="ECO:0000256" key="2">
    <source>
        <dbReference type="SAM" id="Phobius"/>
    </source>
</evidence>
<feature type="compositionally biased region" description="Basic and acidic residues" evidence="1">
    <location>
        <begin position="221"/>
        <end position="231"/>
    </location>
</feature>
<reference evidence="3" key="1">
    <citation type="submission" date="2019-08" db="EMBL/GenBank/DDBJ databases">
        <title>The genome of the North American firefly Photinus pyralis.</title>
        <authorList>
            <consortium name="Photinus pyralis genome working group"/>
            <person name="Fallon T.R."/>
            <person name="Sander Lower S.E."/>
            <person name="Weng J.-K."/>
        </authorList>
    </citation>
    <scope>NUCLEOTIDE SEQUENCE</scope>
    <source>
        <strain evidence="3">TRF0915ILg1</strain>
        <tissue evidence="3">Whole body</tissue>
    </source>
</reference>
<feature type="compositionally biased region" description="Low complexity" evidence="1">
    <location>
        <begin position="251"/>
        <end position="266"/>
    </location>
</feature>
<dbReference type="Proteomes" id="UP000801492">
    <property type="component" value="Unassembled WGS sequence"/>
</dbReference>
<feature type="compositionally biased region" description="Basic and acidic residues" evidence="1">
    <location>
        <begin position="151"/>
        <end position="168"/>
    </location>
</feature>
<feature type="transmembrane region" description="Helical" evidence="2">
    <location>
        <begin position="21"/>
        <end position="41"/>
    </location>
</feature>
<keyword evidence="2" id="KW-1133">Transmembrane helix</keyword>
<evidence type="ECO:0008006" key="5">
    <source>
        <dbReference type="Google" id="ProtNLM"/>
    </source>
</evidence>